<dbReference type="STRING" id="1235814.GCA_000613385_00798"/>
<dbReference type="PANTHER" id="PTHR46193">
    <property type="entry name" value="6-PHOSPHOGLUCONATE PHOSPHATASE"/>
    <property type="match status" value="1"/>
</dbReference>
<dbReference type="GO" id="GO:0003824">
    <property type="term" value="F:catalytic activity"/>
    <property type="evidence" value="ECO:0007669"/>
    <property type="project" value="UniProtKB-ARBA"/>
</dbReference>
<dbReference type="SUPFAM" id="SSF56784">
    <property type="entry name" value="HAD-like"/>
    <property type="match status" value="1"/>
</dbReference>
<dbReference type="InterPro" id="IPR023198">
    <property type="entry name" value="PGP-like_dom2"/>
</dbReference>
<evidence type="ECO:0000256" key="1">
    <source>
        <dbReference type="ARBA" id="ARBA00001946"/>
    </source>
</evidence>
<dbReference type="PANTHER" id="PTHR46193:SF18">
    <property type="entry name" value="HEXITOL PHOSPHATASE B"/>
    <property type="match status" value="1"/>
</dbReference>
<gene>
    <name evidence="6" type="ORF">D7Y07_10035</name>
</gene>
<comment type="caution">
    <text evidence="6">The sequence shown here is derived from an EMBL/GenBank/DDBJ whole genome shotgun (WGS) entry which is preliminary data.</text>
</comment>
<evidence type="ECO:0000313" key="7">
    <source>
        <dbReference type="Proteomes" id="UP000267159"/>
    </source>
</evidence>
<keyword evidence="3" id="KW-0479">Metal-binding</keyword>
<dbReference type="SFLD" id="SFLDG01129">
    <property type="entry name" value="C1.5:_HAD__Beta-PGM__Phosphata"/>
    <property type="match status" value="1"/>
</dbReference>
<sequence>MIKAIITDFDGTLVDTFEANLRAYQEAFASIGETLTSERYRECFGYRFEHFMLEIGINDVAKVNAIKKAKKEAYPKYFDSLRPNKALISLIETFKVMGAKTAIASTARKENLMNAATFLGVDKHFDLIFAGVDVKEGKPSPEIYLKAMETLGVKPEETLIFEDSQVGIDAAKGSGAQCMVVSEKQFL</sequence>
<evidence type="ECO:0000256" key="4">
    <source>
        <dbReference type="ARBA" id="ARBA00022842"/>
    </source>
</evidence>
<dbReference type="RefSeq" id="WP_121767060.1">
    <property type="nucleotide sequence ID" value="NZ_CABIXU010000043.1"/>
</dbReference>
<evidence type="ECO:0000256" key="2">
    <source>
        <dbReference type="ARBA" id="ARBA00006171"/>
    </source>
</evidence>
<name>A0A3L7YXB1_9BACE</name>
<reference evidence="6 7" key="1">
    <citation type="submission" date="2018-09" db="EMBL/GenBank/DDBJ databases">
        <title>Murine metabolic-syndrome-specific gut microbial biobank.</title>
        <authorList>
            <person name="Liu C."/>
        </authorList>
    </citation>
    <scope>NUCLEOTIDE SEQUENCE [LARGE SCALE GENOMIC DNA]</scope>
    <source>
        <strain evidence="6 7">0.1X-D8-26</strain>
    </source>
</reference>
<protein>
    <submittedName>
        <fullName evidence="6">HAD family phosphatase</fullName>
    </submittedName>
</protein>
<dbReference type="NCBIfam" id="TIGR01509">
    <property type="entry name" value="HAD-SF-IA-v3"/>
    <property type="match status" value="1"/>
</dbReference>
<dbReference type="InterPro" id="IPR006439">
    <property type="entry name" value="HAD-SF_hydro_IA"/>
</dbReference>
<comment type="cofactor">
    <cofactor evidence="1">
        <name>Mg(2+)</name>
        <dbReference type="ChEBI" id="CHEBI:18420"/>
    </cofactor>
</comment>
<dbReference type="AlphaFoldDB" id="A0A3L7YXB1"/>
<comment type="similarity">
    <text evidence="2">Belongs to the HAD-like hydrolase superfamily. CbbY/CbbZ/Gph/YieH family.</text>
</comment>
<organism evidence="6 7">
    <name type="scientific">Bacteroides acidifaciens</name>
    <dbReference type="NCBI Taxonomy" id="85831"/>
    <lineage>
        <taxon>Bacteria</taxon>
        <taxon>Pseudomonadati</taxon>
        <taxon>Bacteroidota</taxon>
        <taxon>Bacteroidia</taxon>
        <taxon>Bacteroidales</taxon>
        <taxon>Bacteroidaceae</taxon>
        <taxon>Bacteroides</taxon>
    </lineage>
</organism>
<dbReference type="InterPro" id="IPR051600">
    <property type="entry name" value="Beta-PGM-like"/>
</dbReference>
<evidence type="ECO:0000256" key="5">
    <source>
        <dbReference type="ARBA" id="ARBA00023277"/>
    </source>
</evidence>
<dbReference type="SFLD" id="SFLDS00003">
    <property type="entry name" value="Haloacid_Dehalogenase"/>
    <property type="match status" value="1"/>
</dbReference>
<dbReference type="InterPro" id="IPR023214">
    <property type="entry name" value="HAD_sf"/>
</dbReference>
<dbReference type="Gene3D" id="3.40.50.1000">
    <property type="entry name" value="HAD superfamily/HAD-like"/>
    <property type="match status" value="1"/>
</dbReference>
<dbReference type="PRINTS" id="PR00413">
    <property type="entry name" value="HADHALOGNASE"/>
</dbReference>
<dbReference type="Proteomes" id="UP000267159">
    <property type="component" value="Unassembled WGS sequence"/>
</dbReference>
<dbReference type="Gene3D" id="1.10.150.240">
    <property type="entry name" value="Putative phosphatase, domain 2"/>
    <property type="match status" value="1"/>
</dbReference>
<dbReference type="EMBL" id="RAZM01000027">
    <property type="protein sequence ID" value="RLT80084.1"/>
    <property type="molecule type" value="Genomic_DNA"/>
</dbReference>
<dbReference type="InterPro" id="IPR041492">
    <property type="entry name" value="HAD_2"/>
</dbReference>
<proteinExistence type="inferred from homology"/>
<dbReference type="GeneID" id="93049116"/>
<keyword evidence="4" id="KW-0460">Magnesium</keyword>
<evidence type="ECO:0000256" key="3">
    <source>
        <dbReference type="ARBA" id="ARBA00022723"/>
    </source>
</evidence>
<dbReference type="InterPro" id="IPR036412">
    <property type="entry name" value="HAD-like_sf"/>
</dbReference>
<accession>A0A3L7YXB1</accession>
<evidence type="ECO:0000313" key="6">
    <source>
        <dbReference type="EMBL" id="RLT80084.1"/>
    </source>
</evidence>
<keyword evidence="5" id="KW-0119">Carbohydrate metabolism</keyword>
<dbReference type="Pfam" id="PF13419">
    <property type="entry name" value="HAD_2"/>
    <property type="match status" value="1"/>
</dbReference>
<dbReference type="GO" id="GO:0046872">
    <property type="term" value="F:metal ion binding"/>
    <property type="evidence" value="ECO:0007669"/>
    <property type="project" value="UniProtKB-KW"/>
</dbReference>